<name>A0AA94HLX3_9MICO</name>
<gene>
    <name evidence="2" type="ORF">SAMN04487783_1115</name>
</gene>
<dbReference type="SUPFAM" id="SSF53850">
    <property type="entry name" value="Periplasmic binding protein-like II"/>
    <property type="match status" value="1"/>
</dbReference>
<organism evidence="2 3">
    <name type="scientific">Agrococcus baldri</name>
    <dbReference type="NCBI Taxonomy" id="153730"/>
    <lineage>
        <taxon>Bacteria</taxon>
        <taxon>Bacillati</taxon>
        <taxon>Actinomycetota</taxon>
        <taxon>Actinomycetes</taxon>
        <taxon>Micrococcales</taxon>
        <taxon>Microbacteriaceae</taxon>
        <taxon>Agrococcus</taxon>
    </lineage>
</organism>
<keyword evidence="3" id="KW-1185">Reference proteome</keyword>
<dbReference type="Gene3D" id="3.40.190.10">
    <property type="entry name" value="Periplasmic binding protein-like II"/>
    <property type="match status" value="1"/>
</dbReference>
<proteinExistence type="predicted"/>
<dbReference type="EMBL" id="FOZN01000002">
    <property type="protein sequence ID" value="SFS08537.1"/>
    <property type="molecule type" value="Genomic_DNA"/>
</dbReference>
<evidence type="ECO:0000313" key="3">
    <source>
        <dbReference type="Proteomes" id="UP000198506"/>
    </source>
</evidence>
<dbReference type="AlphaFoldDB" id="A0AA94HLX3"/>
<accession>A0AA94HLX3</accession>
<sequence>MSQLPGQVAMVGGMMRIRGLIVAAALSVVMLSGCASVPADPEGTLDRVRDGVLRVGVTEHEPWVQLQGGEEPTGTEPELIVEFAGQLGAEIAWTTGSEAALMESLERGELDVVLGGFLADTPWSDRGAATRPYAETQSGDETRQHVMLVRMGENGFQLALERFLHEETGL</sequence>
<comment type="caution">
    <text evidence="2">The sequence shown here is derived from an EMBL/GenBank/DDBJ whole genome shotgun (WGS) entry which is preliminary data.</text>
</comment>
<feature type="domain" description="Solute-binding protein family 3/N-terminal" evidence="1">
    <location>
        <begin position="53"/>
        <end position="135"/>
    </location>
</feature>
<evidence type="ECO:0000313" key="2">
    <source>
        <dbReference type="EMBL" id="SFS08537.1"/>
    </source>
</evidence>
<dbReference type="InterPro" id="IPR001638">
    <property type="entry name" value="Solute-binding_3/MltF_N"/>
</dbReference>
<protein>
    <submittedName>
        <fullName evidence="2">Amino acid ABC transporter substrate-binding protein, PAAT family</fullName>
    </submittedName>
</protein>
<evidence type="ECO:0000259" key="1">
    <source>
        <dbReference type="Pfam" id="PF00497"/>
    </source>
</evidence>
<reference evidence="2 3" key="1">
    <citation type="submission" date="2016-10" db="EMBL/GenBank/DDBJ databases">
        <authorList>
            <person name="Varghese N."/>
            <person name="Submissions S."/>
        </authorList>
    </citation>
    <scope>NUCLEOTIDE SEQUENCE [LARGE SCALE GENOMIC DNA]</scope>
    <source>
        <strain evidence="2 3">IAM 15147</strain>
    </source>
</reference>
<dbReference type="Pfam" id="PF00497">
    <property type="entry name" value="SBP_bac_3"/>
    <property type="match status" value="1"/>
</dbReference>
<dbReference type="Proteomes" id="UP000198506">
    <property type="component" value="Unassembled WGS sequence"/>
</dbReference>